<dbReference type="GeneID" id="63686729"/>
<protein>
    <submittedName>
        <fullName evidence="2">Uncharacterized protein</fullName>
    </submittedName>
</protein>
<organism evidence="2 3">
    <name type="scientific">Dacryopinax primogenitus (strain DJM 731)</name>
    <name type="common">Brown rot fungus</name>
    <dbReference type="NCBI Taxonomy" id="1858805"/>
    <lineage>
        <taxon>Eukaryota</taxon>
        <taxon>Fungi</taxon>
        <taxon>Dikarya</taxon>
        <taxon>Basidiomycota</taxon>
        <taxon>Agaricomycotina</taxon>
        <taxon>Dacrymycetes</taxon>
        <taxon>Dacrymycetales</taxon>
        <taxon>Dacrymycetaceae</taxon>
        <taxon>Dacryopinax</taxon>
    </lineage>
</organism>
<keyword evidence="3" id="KW-1185">Reference proteome</keyword>
<dbReference type="Proteomes" id="UP000030653">
    <property type="component" value="Unassembled WGS sequence"/>
</dbReference>
<evidence type="ECO:0000256" key="1">
    <source>
        <dbReference type="SAM" id="MobiDB-lite"/>
    </source>
</evidence>
<feature type="region of interest" description="Disordered" evidence="1">
    <location>
        <begin position="1"/>
        <end position="35"/>
    </location>
</feature>
<name>M5G932_DACPD</name>
<dbReference type="HOGENOM" id="CLU_108109_0_0_1"/>
<dbReference type="AlphaFoldDB" id="M5G932"/>
<dbReference type="RefSeq" id="XP_040632133.1">
    <property type="nucleotide sequence ID" value="XM_040771667.1"/>
</dbReference>
<dbReference type="OrthoDB" id="3364144at2759"/>
<sequence length="233" mass="26333">MPFMKALSVSHDESGSESETIAVHPEHEQLPSSDRPKLHHLESILVNPDFVEPVQIALDDDARYRMIYDAYLDNGKVHPLANENEWFSIMRSRFRTGGLAGTPSERDYTDNHVALCSKSKTLTVKHWLIAHPTLVIDLSKVDYIRPAKDVVASGGVEAWGVGKTGIGWARDLDRLPTTGRNFWHSYVCQFQEWGDVFLAGFTVEDPKRFMKELQGIRPEITKVPMDEEVGEIS</sequence>
<dbReference type="EMBL" id="JH795856">
    <property type="protein sequence ID" value="EJU05239.1"/>
    <property type="molecule type" value="Genomic_DNA"/>
</dbReference>
<reference evidence="2 3" key="1">
    <citation type="journal article" date="2012" name="Science">
        <title>The Paleozoic origin of enzymatic lignin decomposition reconstructed from 31 fungal genomes.</title>
        <authorList>
            <person name="Floudas D."/>
            <person name="Binder M."/>
            <person name="Riley R."/>
            <person name="Barry K."/>
            <person name="Blanchette R.A."/>
            <person name="Henrissat B."/>
            <person name="Martinez A.T."/>
            <person name="Otillar R."/>
            <person name="Spatafora J.W."/>
            <person name="Yadav J.S."/>
            <person name="Aerts A."/>
            <person name="Benoit I."/>
            <person name="Boyd A."/>
            <person name="Carlson A."/>
            <person name="Copeland A."/>
            <person name="Coutinho P.M."/>
            <person name="de Vries R.P."/>
            <person name="Ferreira P."/>
            <person name="Findley K."/>
            <person name="Foster B."/>
            <person name="Gaskell J."/>
            <person name="Glotzer D."/>
            <person name="Gorecki P."/>
            <person name="Heitman J."/>
            <person name="Hesse C."/>
            <person name="Hori C."/>
            <person name="Igarashi K."/>
            <person name="Jurgens J.A."/>
            <person name="Kallen N."/>
            <person name="Kersten P."/>
            <person name="Kohler A."/>
            <person name="Kuees U."/>
            <person name="Kumar T.K.A."/>
            <person name="Kuo A."/>
            <person name="LaButti K."/>
            <person name="Larrondo L.F."/>
            <person name="Lindquist E."/>
            <person name="Ling A."/>
            <person name="Lombard V."/>
            <person name="Lucas S."/>
            <person name="Lundell T."/>
            <person name="Martin R."/>
            <person name="McLaughlin D.J."/>
            <person name="Morgenstern I."/>
            <person name="Morin E."/>
            <person name="Murat C."/>
            <person name="Nagy L.G."/>
            <person name="Nolan M."/>
            <person name="Ohm R.A."/>
            <person name="Patyshakuliyeva A."/>
            <person name="Rokas A."/>
            <person name="Ruiz-Duenas F.J."/>
            <person name="Sabat G."/>
            <person name="Salamov A."/>
            <person name="Samejima M."/>
            <person name="Schmutz J."/>
            <person name="Slot J.C."/>
            <person name="St John F."/>
            <person name="Stenlid J."/>
            <person name="Sun H."/>
            <person name="Sun S."/>
            <person name="Syed K."/>
            <person name="Tsang A."/>
            <person name="Wiebenga A."/>
            <person name="Young D."/>
            <person name="Pisabarro A."/>
            <person name="Eastwood D.C."/>
            <person name="Martin F."/>
            <person name="Cullen D."/>
            <person name="Grigoriev I.V."/>
            <person name="Hibbett D.S."/>
        </authorList>
    </citation>
    <scope>NUCLEOTIDE SEQUENCE [LARGE SCALE GENOMIC DNA]</scope>
    <source>
        <strain evidence="2 3">DJM-731 SS1</strain>
    </source>
</reference>
<accession>M5G932</accession>
<evidence type="ECO:0000313" key="3">
    <source>
        <dbReference type="Proteomes" id="UP000030653"/>
    </source>
</evidence>
<gene>
    <name evidence="2" type="ORF">DACRYDRAFT_19813</name>
</gene>
<evidence type="ECO:0000313" key="2">
    <source>
        <dbReference type="EMBL" id="EJU05239.1"/>
    </source>
</evidence>
<proteinExistence type="predicted"/>
<feature type="compositionally biased region" description="Basic and acidic residues" evidence="1">
    <location>
        <begin position="24"/>
        <end position="35"/>
    </location>
</feature>